<evidence type="ECO:0000256" key="1">
    <source>
        <dbReference type="SAM" id="Coils"/>
    </source>
</evidence>
<dbReference type="RefSeq" id="WP_138209920.1">
    <property type="nucleotide sequence ID" value="NZ_CBCRUQ010000020.1"/>
</dbReference>
<evidence type="ECO:0000313" key="3">
    <source>
        <dbReference type="Proteomes" id="UP000308489"/>
    </source>
</evidence>
<dbReference type="KEGG" id="hhw:NCTC503_01238"/>
<dbReference type="Proteomes" id="UP000308489">
    <property type="component" value="Chromosome 1"/>
</dbReference>
<sequence>MINKNFNTKIVTEVTEITFNEDAVGSATLETEEGLSTLNKFMLIDLGNPNESEIIFYNLVESEKEKACEILEKTLFEELSYSELESRCYSLESDNEELKSEIDELKEINQQLRYKNIV</sequence>
<feature type="coiled-coil region" evidence="1">
    <location>
        <begin position="81"/>
        <end position="115"/>
    </location>
</feature>
<organism evidence="2 3">
    <name type="scientific">Hathewaya histolytica</name>
    <name type="common">Clostridium histolyticum</name>
    <dbReference type="NCBI Taxonomy" id="1498"/>
    <lineage>
        <taxon>Bacteria</taxon>
        <taxon>Bacillati</taxon>
        <taxon>Bacillota</taxon>
        <taxon>Clostridia</taxon>
        <taxon>Eubacteriales</taxon>
        <taxon>Clostridiaceae</taxon>
        <taxon>Hathewaya</taxon>
    </lineage>
</organism>
<dbReference type="AlphaFoldDB" id="A0A4U9RA35"/>
<accession>A0A4U9RA35</accession>
<reference evidence="2 3" key="1">
    <citation type="submission" date="2019-05" db="EMBL/GenBank/DDBJ databases">
        <authorList>
            <consortium name="Pathogen Informatics"/>
        </authorList>
    </citation>
    <scope>NUCLEOTIDE SEQUENCE [LARGE SCALE GENOMIC DNA]</scope>
    <source>
        <strain evidence="2 3">NCTC503</strain>
    </source>
</reference>
<dbReference type="EMBL" id="LR590481">
    <property type="protein sequence ID" value="VTQ88424.1"/>
    <property type="molecule type" value="Genomic_DNA"/>
</dbReference>
<evidence type="ECO:0000313" key="2">
    <source>
        <dbReference type="EMBL" id="VTQ88424.1"/>
    </source>
</evidence>
<name>A0A4U9RA35_HATHI</name>
<dbReference type="OrthoDB" id="9952345at2"/>
<gene>
    <name evidence="2" type="ORF">NCTC503_01238</name>
</gene>
<protein>
    <submittedName>
        <fullName evidence="2">Uncharacterized protein</fullName>
    </submittedName>
</protein>
<proteinExistence type="predicted"/>
<keyword evidence="1" id="KW-0175">Coiled coil</keyword>
<keyword evidence="3" id="KW-1185">Reference proteome</keyword>